<dbReference type="InterPro" id="IPR003333">
    <property type="entry name" value="CMAS"/>
</dbReference>
<keyword evidence="4" id="KW-0949">S-adenosyl-L-methionine</keyword>
<dbReference type="Pfam" id="PF02353">
    <property type="entry name" value="CMAS"/>
    <property type="match status" value="1"/>
</dbReference>
<proteinExistence type="inferred from homology"/>
<sequence length="357" mass="39526">MHLRNEADFFRRLGARGLIGFGESYQAGDWDTDELPALLTVLAAHMADLIPAPLRNLRAVCRIRRPHEERNTRRGARSNIARHYDLSDELFALFLDATMTYSSALFAEDESRRPIAGDGLLTVAQNRKIDRLLDAAGVGPGSRVLEIGTGWGSLAVRAAARGAQVRTVTLSANQRAYTEHLAAEAGLSSKVTPQLLDYRDVEGSYDAVLSVEMIEAIGREQWPGYFAALGRLLAPGGRIGLQSITMPHARMSASAATQTWITKYIFPGGLIPSARAIEENAGRAGLRVVDDMAFGPHYAETLRLWHERLTRYARHLGDLGFDPTFERTWRLYLLYSQAGFASGYLDVHQYTLERALP</sequence>
<keyword evidence="7" id="KW-1185">Reference proteome</keyword>
<dbReference type="CDD" id="cd02440">
    <property type="entry name" value="AdoMet_MTases"/>
    <property type="match status" value="1"/>
</dbReference>
<keyword evidence="5" id="KW-0443">Lipid metabolism</keyword>
<dbReference type="EMBL" id="JAGSOG010000396">
    <property type="protein sequence ID" value="MBR7839212.1"/>
    <property type="molecule type" value="Genomic_DNA"/>
</dbReference>
<reference evidence="6" key="1">
    <citation type="submission" date="2021-04" db="EMBL/GenBank/DDBJ databases">
        <title>Genome based classification of Actinospica acidithermotolerans sp. nov., an actinobacterium isolated from an Indonesian hot spring.</title>
        <authorList>
            <person name="Kusuma A.B."/>
            <person name="Putra K.E."/>
            <person name="Nafisah S."/>
            <person name="Loh J."/>
            <person name="Nouioui I."/>
            <person name="Goodfellow M."/>
        </authorList>
    </citation>
    <scope>NUCLEOTIDE SEQUENCE</scope>
    <source>
        <strain evidence="6">CSCA 57</strain>
    </source>
</reference>
<dbReference type="Gene3D" id="3.40.50.150">
    <property type="entry name" value="Vaccinia Virus protein VP39"/>
    <property type="match status" value="1"/>
</dbReference>
<evidence type="ECO:0000256" key="4">
    <source>
        <dbReference type="ARBA" id="ARBA00022691"/>
    </source>
</evidence>
<dbReference type="PANTHER" id="PTHR43667">
    <property type="entry name" value="CYCLOPROPANE-FATTY-ACYL-PHOSPHOLIPID SYNTHASE"/>
    <property type="match status" value="1"/>
</dbReference>
<dbReference type="InterPro" id="IPR029063">
    <property type="entry name" value="SAM-dependent_MTases_sf"/>
</dbReference>
<protein>
    <submittedName>
        <fullName evidence="6">Class I SAM-dependent methyltransferase</fullName>
    </submittedName>
</protein>
<comment type="similarity">
    <text evidence="1">Belongs to the CFA/CMAS family.</text>
</comment>
<organism evidence="6 7">
    <name type="scientific">Actinospica durhamensis</name>
    <dbReference type="NCBI Taxonomy" id="1508375"/>
    <lineage>
        <taxon>Bacteria</taxon>
        <taxon>Bacillati</taxon>
        <taxon>Actinomycetota</taxon>
        <taxon>Actinomycetes</taxon>
        <taxon>Catenulisporales</taxon>
        <taxon>Actinospicaceae</taxon>
        <taxon>Actinospica</taxon>
    </lineage>
</organism>
<keyword evidence="2 6" id="KW-0489">Methyltransferase</keyword>
<evidence type="ECO:0000256" key="2">
    <source>
        <dbReference type="ARBA" id="ARBA00022603"/>
    </source>
</evidence>
<dbReference type="PANTHER" id="PTHR43667:SF2">
    <property type="entry name" value="FATTY ACID C-METHYL TRANSFERASE"/>
    <property type="match status" value="1"/>
</dbReference>
<keyword evidence="3" id="KW-0808">Transferase</keyword>
<evidence type="ECO:0000256" key="3">
    <source>
        <dbReference type="ARBA" id="ARBA00022679"/>
    </source>
</evidence>
<comment type="caution">
    <text evidence="6">The sequence shown here is derived from an EMBL/GenBank/DDBJ whole genome shotgun (WGS) entry which is preliminary data.</text>
</comment>
<accession>A0A941EZ75</accession>
<dbReference type="Proteomes" id="UP000675781">
    <property type="component" value="Unassembled WGS sequence"/>
</dbReference>
<dbReference type="AlphaFoldDB" id="A0A941EZ75"/>
<name>A0A941EZ75_9ACTN</name>
<dbReference type="SUPFAM" id="SSF53335">
    <property type="entry name" value="S-adenosyl-L-methionine-dependent methyltransferases"/>
    <property type="match status" value="1"/>
</dbReference>
<evidence type="ECO:0000313" key="6">
    <source>
        <dbReference type="EMBL" id="MBR7839212.1"/>
    </source>
</evidence>
<evidence type="ECO:0000256" key="5">
    <source>
        <dbReference type="ARBA" id="ARBA00023098"/>
    </source>
</evidence>
<gene>
    <name evidence="6" type="ORF">KDL01_38475</name>
</gene>
<evidence type="ECO:0000313" key="7">
    <source>
        <dbReference type="Proteomes" id="UP000675781"/>
    </source>
</evidence>
<dbReference type="GO" id="GO:0008610">
    <property type="term" value="P:lipid biosynthetic process"/>
    <property type="evidence" value="ECO:0007669"/>
    <property type="project" value="InterPro"/>
</dbReference>
<dbReference type="GO" id="GO:0032259">
    <property type="term" value="P:methylation"/>
    <property type="evidence" value="ECO:0007669"/>
    <property type="project" value="UniProtKB-KW"/>
</dbReference>
<dbReference type="GO" id="GO:0008168">
    <property type="term" value="F:methyltransferase activity"/>
    <property type="evidence" value="ECO:0007669"/>
    <property type="project" value="UniProtKB-KW"/>
</dbReference>
<dbReference type="PIRSF" id="PIRSF003085">
    <property type="entry name" value="CMAS"/>
    <property type="match status" value="1"/>
</dbReference>
<dbReference type="InterPro" id="IPR050723">
    <property type="entry name" value="CFA/CMAS"/>
</dbReference>
<evidence type="ECO:0000256" key="1">
    <source>
        <dbReference type="ARBA" id="ARBA00010815"/>
    </source>
</evidence>